<dbReference type="AlphaFoldDB" id="A0A0F9JWU5"/>
<reference evidence="1" key="1">
    <citation type="journal article" date="2015" name="Nature">
        <title>Complex archaea that bridge the gap between prokaryotes and eukaryotes.</title>
        <authorList>
            <person name="Spang A."/>
            <person name="Saw J.H."/>
            <person name="Jorgensen S.L."/>
            <person name="Zaremba-Niedzwiedzka K."/>
            <person name="Martijn J."/>
            <person name="Lind A.E."/>
            <person name="van Eijk R."/>
            <person name="Schleper C."/>
            <person name="Guy L."/>
            <person name="Ettema T.J."/>
        </authorList>
    </citation>
    <scope>NUCLEOTIDE SEQUENCE</scope>
</reference>
<dbReference type="InterPro" id="IPR029063">
    <property type="entry name" value="SAM-dependent_MTases_sf"/>
</dbReference>
<dbReference type="InterPro" id="IPR008884">
    <property type="entry name" value="TylF_MeTrfase"/>
</dbReference>
<protein>
    <submittedName>
        <fullName evidence="1">Uncharacterized protein</fullName>
    </submittedName>
</protein>
<organism evidence="1">
    <name type="scientific">marine sediment metagenome</name>
    <dbReference type="NCBI Taxonomy" id="412755"/>
    <lineage>
        <taxon>unclassified sequences</taxon>
        <taxon>metagenomes</taxon>
        <taxon>ecological metagenomes</taxon>
    </lineage>
</organism>
<proteinExistence type="predicted"/>
<evidence type="ECO:0000313" key="1">
    <source>
        <dbReference type="EMBL" id="KKM66921.1"/>
    </source>
</evidence>
<dbReference type="Pfam" id="PF05711">
    <property type="entry name" value="TylF"/>
    <property type="match status" value="1"/>
</dbReference>
<dbReference type="Gene3D" id="3.40.50.150">
    <property type="entry name" value="Vaccinia Virus protein VP39"/>
    <property type="match status" value="1"/>
</dbReference>
<gene>
    <name evidence="1" type="ORF">LCGC14_1476330</name>
</gene>
<accession>A0A0F9JWU5</accession>
<comment type="caution">
    <text evidence="1">The sequence shown here is derived from an EMBL/GenBank/DDBJ whole genome shotgun (WGS) entry which is preliminary data.</text>
</comment>
<name>A0A0F9JWU5_9ZZZZ</name>
<dbReference type="EMBL" id="LAZR01010443">
    <property type="protein sequence ID" value="KKM66921.1"/>
    <property type="molecule type" value="Genomic_DNA"/>
</dbReference>
<sequence length="110" mass="11843">MGHFTCHGEVPCISDHRLEFEVGWFTETIPPFCASFVPRGRLIVHVDCDLYSSASVVFECLRPHLVPGSIVIMDEAGTGDEYRAFVEAAISAVPIAHAGCAVAAVVNEVP</sequence>